<keyword evidence="3 5" id="KW-1133">Transmembrane helix</keyword>
<feature type="transmembrane region" description="Helical" evidence="5">
    <location>
        <begin position="30"/>
        <end position="63"/>
    </location>
</feature>
<protein>
    <submittedName>
        <fullName evidence="6">Energy-coupling factor transporter transmembrane protein EcfT</fullName>
    </submittedName>
</protein>
<dbReference type="GO" id="GO:0005886">
    <property type="term" value="C:plasma membrane"/>
    <property type="evidence" value="ECO:0007669"/>
    <property type="project" value="UniProtKB-ARBA"/>
</dbReference>
<proteinExistence type="predicted"/>
<evidence type="ECO:0000256" key="4">
    <source>
        <dbReference type="ARBA" id="ARBA00023136"/>
    </source>
</evidence>
<dbReference type="InterPro" id="IPR003339">
    <property type="entry name" value="ABC/ECF_trnsptr_transmembrane"/>
</dbReference>
<evidence type="ECO:0000256" key="2">
    <source>
        <dbReference type="ARBA" id="ARBA00022692"/>
    </source>
</evidence>
<dbReference type="AlphaFoldDB" id="K8DYE2"/>
<name>K8DYE2_9FIRM</name>
<organism evidence="6 7">
    <name type="scientific">Desulforamulus hydrothermalis Lam5 = DSM 18033</name>
    <dbReference type="NCBI Taxonomy" id="1121428"/>
    <lineage>
        <taxon>Bacteria</taxon>
        <taxon>Bacillati</taxon>
        <taxon>Bacillota</taxon>
        <taxon>Clostridia</taxon>
        <taxon>Eubacteriales</taxon>
        <taxon>Peptococcaceae</taxon>
        <taxon>Desulforamulus</taxon>
    </lineage>
</organism>
<dbReference type="OrthoDB" id="8075495at2"/>
<evidence type="ECO:0000256" key="1">
    <source>
        <dbReference type="ARBA" id="ARBA00004141"/>
    </source>
</evidence>
<dbReference type="STRING" id="1121428.DESHY_150072"/>
<dbReference type="RefSeq" id="WP_008410900.1">
    <property type="nucleotide sequence ID" value="NZ_CAOS01000007.1"/>
</dbReference>
<comment type="caution">
    <text evidence="6">The sequence shown here is derived from an EMBL/GenBank/DDBJ whole genome shotgun (WGS) entry which is preliminary data.</text>
</comment>
<keyword evidence="4 5" id="KW-0472">Membrane</keyword>
<evidence type="ECO:0000313" key="7">
    <source>
        <dbReference type="Proteomes" id="UP000009315"/>
    </source>
</evidence>
<dbReference type="Proteomes" id="UP000009315">
    <property type="component" value="Unassembled WGS sequence"/>
</dbReference>
<keyword evidence="7" id="KW-1185">Reference proteome</keyword>
<sequence>MSLFSHISIGQYYPGSSFLHRMDPRAKILALPLLIIMGLLADGPAGYIMAGGPVVLALLAAGIPPGHFWQGLRPLWIILLIGLVIQGLTVPGAKLWQWGFISVSREGLSLGLLLFYRLSLIIISTMLLTMTTTPLNLTSALEKLLQPFKKAGVPAHELALMMTIALRFIPTLLDEATLILKAQQARGGSLKRGSLTQRLQALVAFLVPLLAGSLRRADELATAMEARCYRGDIQRTRLKQLRYRPADIAALAGLFVLTVAVAAARWK</sequence>
<dbReference type="Pfam" id="PF02361">
    <property type="entry name" value="CbiQ"/>
    <property type="match status" value="1"/>
</dbReference>
<dbReference type="EMBL" id="CAOS01000007">
    <property type="protein sequence ID" value="CCO07829.1"/>
    <property type="molecule type" value="Genomic_DNA"/>
</dbReference>
<comment type="subcellular location">
    <subcellularLocation>
        <location evidence="1">Membrane</location>
        <topology evidence="1">Multi-pass membrane protein</topology>
    </subcellularLocation>
</comment>
<accession>K8DYE2</accession>
<feature type="transmembrane region" description="Helical" evidence="5">
    <location>
        <begin position="108"/>
        <end position="128"/>
    </location>
</feature>
<keyword evidence="2 5" id="KW-0812">Transmembrane</keyword>
<evidence type="ECO:0000256" key="5">
    <source>
        <dbReference type="SAM" id="Phobius"/>
    </source>
</evidence>
<evidence type="ECO:0000256" key="3">
    <source>
        <dbReference type="ARBA" id="ARBA00022989"/>
    </source>
</evidence>
<gene>
    <name evidence="6" type="primary">ecfT</name>
    <name evidence="6" type="ORF">DESHY_150072</name>
</gene>
<dbReference type="PANTHER" id="PTHR33514:SF13">
    <property type="entry name" value="PROTEIN ABCI12, CHLOROPLASTIC"/>
    <property type="match status" value="1"/>
</dbReference>
<feature type="transmembrane region" description="Helical" evidence="5">
    <location>
        <begin position="248"/>
        <end position="266"/>
    </location>
</feature>
<dbReference type="PANTHER" id="PTHR33514">
    <property type="entry name" value="PROTEIN ABCI12, CHLOROPLASTIC"/>
    <property type="match status" value="1"/>
</dbReference>
<dbReference type="eggNOG" id="COG0619">
    <property type="taxonomic scope" value="Bacteria"/>
</dbReference>
<evidence type="ECO:0000313" key="6">
    <source>
        <dbReference type="EMBL" id="CCO07829.1"/>
    </source>
</evidence>
<dbReference type="CDD" id="cd16914">
    <property type="entry name" value="EcfT"/>
    <property type="match status" value="1"/>
</dbReference>
<feature type="transmembrane region" description="Helical" evidence="5">
    <location>
        <begin position="75"/>
        <end position="96"/>
    </location>
</feature>
<reference evidence="6 7" key="1">
    <citation type="journal article" date="2013" name="Genome Announc.">
        <title>Genome Sequence of the Sulfate-Reducing Bacterium Desulfotomaculum hydrothermale Lam5(T).</title>
        <authorList>
            <person name="Amin O."/>
            <person name="Fardeau M.L."/>
            <person name="Valette O."/>
            <person name="Hirschler-Rea A."/>
            <person name="Barbe V."/>
            <person name="Medigue C."/>
            <person name="Vacherie B."/>
            <person name="Ollivier B."/>
            <person name="Bertin P.N."/>
            <person name="Dolla A."/>
        </authorList>
    </citation>
    <scope>NUCLEOTIDE SEQUENCE [LARGE SCALE GENOMIC DNA]</scope>
    <source>
        <strain evidence="7">Lam5 / DSM 18033</strain>
    </source>
</reference>